<dbReference type="AlphaFoldDB" id="A0A0N4X3N6"/>
<keyword evidence="3" id="KW-0276">Fatty acid metabolism</keyword>
<reference evidence="6 7" key="2">
    <citation type="submission" date="2018-11" db="EMBL/GenBank/DDBJ databases">
        <authorList>
            <consortium name="Pathogen Informatics"/>
        </authorList>
    </citation>
    <scope>NUCLEOTIDE SEQUENCE [LARGE SCALE GENOMIC DNA]</scope>
    <source>
        <strain evidence="6 7">MHpl1</strain>
    </source>
</reference>
<evidence type="ECO:0000313" key="8">
    <source>
        <dbReference type="WBParaSite" id="HPLM_0001897801-mRNA-1"/>
    </source>
</evidence>
<dbReference type="GO" id="GO:0006635">
    <property type="term" value="P:fatty acid beta-oxidation"/>
    <property type="evidence" value="ECO:0007669"/>
    <property type="project" value="UniProtKB-UniPathway"/>
</dbReference>
<protein>
    <submittedName>
        <fullName evidence="8">Peptidase_M48 domain-containing protein</fullName>
    </submittedName>
</protein>
<reference evidence="8" key="1">
    <citation type="submission" date="2017-02" db="UniProtKB">
        <authorList>
            <consortium name="WormBaseParasite"/>
        </authorList>
    </citation>
    <scope>IDENTIFICATION</scope>
</reference>
<dbReference type="STRING" id="6290.A0A0N4X3N6"/>
<evidence type="ECO:0000256" key="1">
    <source>
        <dbReference type="ARBA" id="ARBA00005005"/>
    </source>
</evidence>
<dbReference type="UniPathway" id="UPA00659"/>
<keyword evidence="4" id="KW-0443">Lipid metabolism</keyword>
<dbReference type="Gene3D" id="1.10.12.10">
    <property type="entry name" value="Lyase 2-enoyl-coa Hydratase, Chain A, domain 2"/>
    <property type="match status" value="1"/>
</dbReference>
<dbReference type="InterPro" id="IPR014748">
    <property type="entry name" value="Enoyl-CoA_hydra_C"/>
</dbReference>
<comment type="pathway">
    <text evidence="1">Lipid metabolism; fatty acid beta-oxidation.</text>
</comment>
<organism evidence="8">
    <name type="scientific">Haemonchus placei</name>
    <name type="common">Barber's pole worm</name>
    <dbReference type="NCBI Taxonomy" id="6290"/>
    <lineage>
        <taxon>Eukaryota</taxon>
        <taxon>Metazoa</taxon>
        <taxon>Ecdysozoa</taxon>
        <taxon>Nematoda</taxon>
        <taxon>Chromadorea</taxon>
        <taxon>Rhabditida</taxon>
        <taxon>Rhabditina</taxon>
        <taxon>Rhabditomorpha</taxon>
        <taxon>Strongyloidea</taxon>
        <taxon>Trichostrongylidae</taxon>
        <taxon>Haemonchus</taxon>
    </lineage>
</organism>
<sequence>MKIWQEAALLHESGHLFLKKNSLVQVLNHARDHSIRESLDFVKTWNMSQLQSVDLRDGAMAAMSKQKAVFENV</sequence>
<accession>A0A0N4X3N6</accession>
<evidence type="ECO:0000256" key="5">
    <source>
        <dbReference type="ARBA" id="ARBA00023235"/>
    </source>
</evidence>
<dbReference type="EMBL" id="UZAF01020961">
    <property type="protein sequence ID" value="VDO74294.1"/>
    <property type="molecule type" value="Genomic_DNA"/>
</dbReference>
<dbReference type="WBParaSite" id="HPLM_0001897801-mRNA-1">
    <property type="protein sequence ID" value="HPLM_0001897801-mRNA-1"/>
    <property type="gene ID" value="HPLM_0001897801"/>
</dbReference>
<keyword evidence="5" id="KW-0413">Isomerase</keyword>
<dbReference type="FunFam" id="1.10.12.10:FF:000004">
    <property type="entry name" value="Delta3,5-delta2,4-dienoyl-CoA isomerase"/>
    <property type="match status" value="1"/>
</dbReference>
<dbReference type="Proteomes" id="UP000268014">
    <property type="component" value="Unassembled WGS sequence"/>
</dbReference>
<name>A0A0N4X3N6_HAEPC</name>
<evidence type="ECO:0000256" key="3">
    <source>
        <dbReference type="ARBA" id="ARBA00022832"/>
    </source>
</evidence>
<evidence type="ECO:0000313" key="6">
    <source>
        <dbReference type="EMBL" id="VDO74294.1"/>
    </source>
</evidence>
<evidence type="ECO:0000313" key="7">
    <source>
        <dbReference type="Proteomes" id="UP000268014"/>
    </source>
</evidence>
<comment type="similarity">
    <text evidence="2">Belongs to the enoyl-CoA hydratase/isomerase family.</text>
</comment>
<gene>
    <name evidence="6" type="ORF">HPLM_LOCUS18970</name>
</gene>
<proteinExistence type="inferred from homology"/>
<evidence type="ECO:0000256" key="4">
    <source>
        <dbReference type="ARBA" id="ARBA00023098"/>
    </source>
</evidence>
<keyword evidence="7" id="KW-1185">Reference proteome</keyword>
<dbReference type="OrthoDB" id="14970at2759"/>
<evidence type="ECO:0000256" key="2">
    <source>
        <dbReference type="ARBA" id="ARBA00005254"/>
    </source>
</evidence>
<dbReference type="GO" id="GO:0016853">
    <property type="term" value="F:isomerase activity"/>
    <property type="evidence" value="ECO:0007669"/>
    <property type="project" value="UniProtKB-KW"/>
</dbReference>